<organism evidence="6 7">
    <name type="scientific">Faunimonas pinastri</name>
    <dbReference type="NCBI Taxonomy" id="1855383"/>
    <lineage>
        <taxon>Bacteria</taxon>
        <taxon>Pseudomonadati</taxon>
        <taxon>Pseudomonadota</taxon>
        <taxon>Alphaproteobacteria</taxon>
        <taxon>Hyphomicrobiales</taxon>
        <taxon>Afifellaceae</taxon>
        <taxon>Faunimonas</taxon>
    </lineage>
</organism>
<dbReference type="EMBL" id="FOFG01000002">
    <property type="protein sequence ID" value="SEQ01847.1"/>
    <property type="molecule type" value="Genomic_DNA"/>
</dbReference>
<dbReference type="STRING" id="1855383.SAMN05216548_102182"/>
<dbReference type="RefSeq" id="WP_092495355.1">
    <property type="nucleotide sequence ID" value="NZ_FOFG01000002.1"/>
</dbReference>
<dbReference type="OrthoDB" id="3837830at2"/>
<dbReference type="Pfam" id="PF13407">
    <property type="entry name" value="Peripla_BP_4"/>
    <property type="match status" value="1"/>
</dbReference>
<evidence type="ECO:0000259" key="5">
    <source>
        <dbReference type="Pfam" id="PF13407"/>
    </source>
</evidence>
<evidence type="ECO:0000256" key="1">
    <source>
        <dbReference type="ARBA" id="ARBA00004196"/>
    </source>
</evidence>
<dbReference type="PANTHER" id="PTHR46847:SF2">
    <property type="entry name" value="ABC TRANSPORTER SUGAR-BINDING PROTEIN"/>
    <property type="match status" value="1"/>
</dbReference>
<dbReference type="InterPro" id="IPR028082">
    <property type="entry name" value="Peripla_BP_I"/>
</dbReference>
<accession>A0A1H9CLC4</accession>
<evidence type="ECO:0000313" key="7">
    <source>
        <dbReference type="Proteomes" id="UP000199647"/>
    </source>
</evidence>
<name>A0A1H9CLC4_9HYPH</name>
<feature type="chain" id="PRO_5011651827" evidence="4">
    <location>
        <begin position="22"/>
        <end position="308"/>
    </location>
</feature>
<dbReference type="GO" id="GO:0030246">
    <property type="term" value="F:carbohydrate binding"/>
    <property type="evidence" value="ECO:0007669"/>
    <property type="project" value="UniProtKB-ARBA"/>
</dbReference>
<dbReference type="AlphaFoldDB" id="A0A1H9CLC4"/>
<dbReference type="PANTHER" id="PTHR46847">
    <property type="entry name" value="D-ALLOSE-BINDING PERIPLASMIC PROTEIN-RELATED"/>
    <property type="match status" value="1"/>
</dbReference>
<feature type="domain" description="Periplasmic binding protein" evidence="5">
    <location>
        <begin position="27"/>
        <end position="281"/>
    </location>
</feature>
<sequence>MLKKLLLAGVAITMVAGVAQAKDLNKIGVSLGSMGNPFFVALANGATAQAKESNPKAEVTALGYDYDLGKQFTQIDNFIAAGDDLILLNPGDPVAIAPAIKRAQAAGVPVVAVDTAAQGADATVTTDNVKAGELACQYLVDKLGGKGNVVIVNGPHVSAVIDRVKGCHNVLDKQSGIKILSDDQDAHGSRDGGLAVMQGLLTRFDKIDGVFGINDPTSIGADLAAKQLNRKEMIITSVDGAPDIVAALEGDTLIQASAAQDPFGMAKKATEVGIGIINGKKPEQDPILIPPTLVTRDNVKDYKGWTGH</sequence>
<comment type="subcellular location">
    <subcellularLocation>
        <location evidence="1">Cell envelope</location>
    </subcellularLocation>
</comment>
<comment type="similarity">
    <text evidence="2">Belongs to the bacterial solute-binding protein 2 family.</text>
</comment>
<keyword evidence="3 4" id="KW-0732">Signal</keyword>
<dbReference type="InterPro" id="IPR025997">
    <property type="entry name" value="SBP_2_dom"/>
</dbReference>
<evidence type="ECO:0000256" key="3">
    <source>
        <dbReference type="ARBA" id="ARBA00022729"/>
    </source>
</evidence>
<gene>
    <name evidence="6" type="ORF">SAMN05216548_102182</name>
</gene>
<reference evidence="6 7" key="1">
    <citation type="submission" date="2016-10" db="EMBL/GenBank/DDBJ databases">
        <authorList>
            <person name="de Groot N.N."/>
        </authorList>
    </citation>
    <scope>NUCLEOTIDE SEQUENCE [LARGE SCALE GENOMIC DNA]</scope>
    <source>
        <strain evidence="6 7">A52C2</strain>
    </source>
</reference>
<evidence type="ECO:0000256" key="4">
    <source>
        <dbReference type="SAM" id="SignalP"/>
    </source>
</evidence>
<proteinExistence type="inferred from homology"/>
<protein>
    <submittedName>
        <fullName evidence="6">Monosaccharide ABC transporter substrate-binding protein, CUT2 family</fullName>
    </submittedName>
</protein>
<evidence type="ECO:0000256" key="2">
    <source>
        <dbReference type="ARBA" id="ARBA00007639"/>
    </source>
</evidence>
<dbReference type="SUPFAM" id="SSF53822">
    <property type="entry name" value="Periplasmic binding protein-like I"/>
    <property type="match status" value="1"/>
</dbReference>
<dbReference type="GO" id="GO:0030313">
    <property type="term" value="C:cell envelope"/>
    <property type="evidence" value="ECO:0007669"/>
    <property type="project" value="UniProtKB-SubCell"/>
</dbReference>
<dbReference type="CDD" id="cd06321">
    <property type="entry name" value="PBP1_ABC_sugar_binding-like"/>
    <property type="match status" value="1"/>
</dbReference>
<feature type="signal peptide" evidence="4">
    <location>
        <begin position="1"/>
        <end position="21"/>
    </location>
</feature>
<dbReference type="Proteomes" id="UP000199647">
    <property type="component" value="Unassembled WGS sequence"/>
</dbReference>
<evidence type="ECO:0000313" key="6">
    <source>
        <dbReference type="EMBL" id="SEQ01847.1"/>
    </source>
</evidence>
<dbReference type="Gene3D" id="3.40.50.2300">
    <property type="match status" value="2"/>
</dbReference>
<keyword evidence="7" id="KW-1185">Reference proteome</keyword>